<dbReference type="InterPro" id="IPR000582">
    <property type="entry name" value="Acyl-CoA-binding_protein"/>
</dbReference>
<keyword evidence="3" id="KW-0446">Lipid-binding</keyword>
<dbReference type="PROSITE" id="PS50297">
    <property type="entry name" value="ANK_REP_REGION"/>
    <property type="match status" value="1"/>
</dbReference>
<accession>A0A166BL33</accession>
<dbReference type="PROSITE" id="PS51228">
    <property type="entry name" value="ACB_2"/>
    <property type="match status" value="1"/>
</dbReference>
<dbReference type="Proteomes" id="UP000077266">
    <property type="component" value="Unassembled WGS sequence"/>
</dbReference>
<dbReference type="InterPro" id="IPR036770">
    <property type="entry name" value="Ankyrin_rpt-contain_sf"/>
</dbReference>
<proteinExistence type="predicted"/>
<evidence type="ECO:0000259" key="5">
    <source>
        <dbReference type="PROSITE" id="PS51228"/>
    </source>
</evidence>
<keyword evidence="1" id="KW-0677">Repeat</keyword>
<evidence type="ECO:0000256" key="1">
    <source>
        <dbReference type="ARBA" id="ARBA00022737"/>
    </source>
</evidence>
<sequence>MSQSDFDAAAQYLSSSPALSKVGNGVKLELYALFKAVTVSRRPESKRPSIFDMTGRAKWDAWDALGQKDADATVDTLRDRYIAKARQLGWTGETVASTSAPSEDAPIDWESEDLPPAAGPGSNNVSTMSNDAAEFDLNSLHGCVHAGDIDRLKTLITHAGVDLNAQDEFGFTPLHLAADRGSEEMVKLLLGHGADPSIKDPDGETALSLAQVSDHAAIIALLET</sequence>
<dbReference type="InterPro" id="IPR014352">
    <property type="entry name" value="FERM/acyl-CoA-bd_prot_sf"/>
</dbReference>
<dbReference type="SUPFAM" id="SSF47027">
    <property type="entry name" value="Acyl-CoA binding protein"/>
    <property type="match status" value="1"/>
</dbReference>
<dbReference type="SUPFAM" id="SSF48403">
    <property type="entry name" value="Ankyrin repeat"/>
    <property type="match status" value="1"/>
</dbReference>
<evidence type="ECO:0000313" key="6">
    <source>
        <dbReference type="EMBL" id="KZW02100.1"/>
    </source>
</evidence>
<dbReference type="PANTHER" id="PTHR24119:SF0">
    <property type="entry name" value="ACYL-COA-BINDING DOMAIN-CONTAINING PROTEIN 6"/>
    <property type="match status" value="1"/>
</dbReference>
<keyword evidence="2 4" id="KW-0040">ANK repeat</keyword>
<evidence type="ECO:0000256" key="3">
    <source>
        <dbReference type="ARBA" id="ARBA00023121"/>
    </source>
</evidence>
<dbReference type="Gene3D" id="1.20.80.10">
    <property type="match status" value="1"/>
</dbReference>
<dbReference type="Gene3D" id="1.25.40.20">
    <property type="entry name" value="Ankyrin repeat-containing domain"/>
    <property type="match status" value="1"/>
</dbReference>
<dbReference type="PRINTS" id="PR00689">
    <property type="entry name" value="ACOABINDINGP"/>
</dbReference>
<dbReference type="Pfam" id="PF00887">
    <property type="entry name" value="ACBP"/>
    <property type="match status" value="1"/>
</dbReference>
<name>A0A166BL33_EXIGL</name>
<dbReference type="AlphaFoldDB" id="A0A166BL33"/>
<feature type="repeat" description="ANK" evidence="4">
    <location>
        <begin position="169"/>
        <end position="201"/>
    </location>
</feature>
<dbReference type="STRING" id="1314781.A0A166BL33"/>
<dbReference type="PANTHER" id="PTHR24119">
    <property type="entry name" value="ACYL-COA-BINDING DOMAIN-CONTAINING PROTEIN 6"/>
    <property type="match status" value="1"/>
</dbReference>
<evidence type="ECO:0000256" key="4">
    <source>
        <dbReference type="PROSITE-ProRule" id="PRU00023"/>
    </source>
</evidence>
<dbReference type="InterPro" id="IPR035984">
    <property type="entry name" value="Acyl-CoA-binding_sf"/>
</dbReference>
<keyword evidence="7" id="KW-1185">Reference proteome</keyword>
<dbReference type="GO" id="GO:0000062">
    <property type="term" value="F:fatty-acyl-CoA binding"/>
    <property type="evidence" value="ECO:0007669"/>
    <property type="project" value="InterPro"/>
</dbReference>
<gene>
    <name evidence="6" type="ORF">EXIGLDRAFT_760316</name>
</gene>
<evidence type="ECO:0000313" key="7">
    <source>
        <dbReference type="Proteomes" id="UP000077266"/>
    </source>
</evidence>
<dbReference type="SMART" id="SM00248">
    <property type="entry name" value="ANK"/>
    <property type="match status" value="2"/>
</dbReference>
<dbReference type="EMBL" id="KV425890">
    <property type="protein sequence ID" value="KZW02100.1"/>
    <property type="molecule type" value="Genomic_DNA"/>
</dbReference>
<dbReference type="InterPro" id="IPR002110">
    <property type="entry name" value="Ankyrin_rpt"/>
</dbReference>
<feature type="domain" description="ACB" evidence="5">
    <location>
        <begin position="2"/>
        <end position="94"/>
    </location>
</feature>
<dbReference type="InParanoid" id="A0A166BL33"/>
<organism evidence="6 7">
    <name type="scientific">Exidia glandulosa HHB12029</name>
    <dbReference type="NCBI Taxonomy" id="1314781"/>
    <lineage>
        <taxon>Eukaryota</taxon>
        <taxon>Fungi</taxon>
        <taxon>Dikarya</taxon>
        <taxon>Basidiomycota</taxon>
        <taxon>Agaricomycotina</taxon>
        <taxon>Agaricomycetes</taxon>
        <taxon>Auriculariales</taxon>
        <taxon>Exidiaceae</taxon>
        <taxon>Exidia</taxon>
    </lineage>
</organism>
<dbReference type="OrthoDB" id="341259at2759"/>
<reference evidence="6 7" key="1">
    <citation type="journal article" date="2016" name="Mol. Biol. Evol.">
        <title>Comparative Genomics of Early-Diverging Mushroom-Forming Fungi Provides Insights into the Origins of Lignocellulose Decay Capabilities.</title>
        <authorList>
            <person name="Nagy L.G."/>
            <person name="Riley R."/>
            <person name="Tritt A."/>
            <person name="Adam C."/>
            <person name="Daum C."/>
            <person name="Floudas D."/>
            <person name="Sun H."/>
            <person name="Yadav J.S."/>
            <person name="Pangilinan J."/>
            <person name="Larsson K.H."/>
            <person name="Matsuura K."/>
            <person name="Barry K."/>
            <person name="Labutti K."/>
            <person name="Kuo R."/>
            <person name="Ohm R.A."/>
            <person name="Bhattacharya S.S."/>
            <person name="Shirouzu T."/>
            <person name="Yoshinaga Y."/>
            <person name="Martin F.M."/>
            <person name="Grigoriev I.V."/>
            <person name="Hibbett D.S."/>
        </authorList>
    </citation>
    <scope>NUCLEOTIDE SEQUENCE [LARGE SCALE GENOMIC DNA]</scope>
    <source>
        <strain evidence="6 7">HHB12029</strain>
    </source>
</reference>
<dbReference type="Pfam" id="PF12796">
    <property type="entry name" value="Ank_2"/>
    <property type="match status" value="1"/>
</dbReference>
<dbReference type="PROSITE" id="PS50088">
    <property type="entry name" value="ANK_REPEAT"/>
    <property type="match status" value="1"/>
</dbReference>
<evidence type="ECO:0000256" key="2">
    <source>
        <dbReference type="ARBA" id="ARBA00023043"/>
    </source>
</evidence>
<protein>
    <submittedName>
        <fullName evidence="6">Ankyrin</fullName>
    </submittedName>
</protein>